<evidence type="ECO:0000313" key="11">
    <source>
        <dbReference type="EMBL" id="HJA85943.1"/>
    </source>
</evidence>
<evidence type="ECO:0000259" key="10">
    <source>
        <dbReference type="Pfam" id="PF02823"/>
    </source>
</evidence>
<dbReference type="GO" id="GO:0045259">
    <property type="term" value="C:proton-transporting ATP synthase complex"/>
    <property type="evidence" value="ECO:0007669"/>
    <property type="project" value="UniProtKB-KW"/>
</dbReference>
<keyword evidence="4 9" id="KW-0813">Transport</keyword>
<dbReference type="NCBIfam" id="TIGR01216">
    <property type="entry name" value="ATP_synt_epsi"/>
    <property type="match status" value="1"/>
</dbReference>
<evidence type="ECO:0000313" key="12">
    <source>
        <dbReference type="Proteomes" id="UP000823862"/>
    </source>
</evidence>
<comment type="subunit">
    <text evidence="9">F-type ATPases have 2 components, CF(1) - the catalytic core - and CF(0) - the membrane proton channel. CF(1) has five subunits: alpha(3), beta(3), gamma(1), delta(1), epsilon(1). CF(0) has three main subunits: a, b and c.</text>
</comment>
<dbReference type="GO" id="GO:0046933">
    <property type="term" value="F:proton-transporting ATP synthase activity, rotational mechanism"/>
    <property type="evidence" value="ECO:0007669"/>
    <property type="project" value="InterPro"/>
</dbReference>
<evidence type="ECO:0000256" key="4">
    <source>
        <dbReference type="ARBA" id="ARBA00022448"/>
    </source>
</evidence>
<dbReference type="PANTHER" id="PTHR13822">
    <property type="entry name" value="ATP SYNTHASE DELTA/EPSILON CHAIN"/>
    <property type="match status" value="1"/>
</dbReference>
<comment type="caution">
    <text evidence="11">The sequence shown here is derived from an EMBL/GenBank/DDBJ whole genome shotgun (WGS) entry which is preliminary data.</text>
</comment>
<dbReference type="InterPro" id="IPR001469">
    <property type="entry name" value="ATP_synth_F1_dsu/esu"/>
</dbReference>
<keyword evidence="7 9" id="KW-0139">CF(1)</keyword>
<organism evidence="11 12">
    <name type="scientific">Candidatus Bacteroides avicola</name>
    <dbReference type="NCBI Taxonomy" id="2838468"/>
    <lineage>
        <taxon>Bacteria</taxon>
        <taxon>Pseudomonadati</taxon>
        <taxon>Bacteroidota</taxon>
        <taxon>Bacteroidia</taxon>
        <taxon>Bacteroidales</taxon>
        <taxon>Bacteroidaceae</taxon>
        <taxon>Bacteroides</taxon>
    </lineage>
</organism>
<dbReference type="GO" id="GO:0012505">
    <property type="term" value="C:endomembrane system"/>
    <property type="evidence" value="ECO:0007669"/>
    <property type="project" value="UniProtKB-SubCell"/>
</dbReference>
<reference evidence="11" key="2">
    <citation type="submission" date="2021-04" db="EMBL/GenBank/DDBJ databases">
        <authorList>
            <person name="Gilroy R."/>
        </authorList>
    </citation>
    <scope>NUCLEOTIDE SEQUENCE</scope>
    <source>
        <strain evidence="11">ChiHjej12B11-9795</strain>
    </source>
</reference>
<proteinExistence type="inferred from homology"/>
<evidence type="ECO:0000256" key="1">
    <source>
        <dbReference type="ARBA" id="ARBA00003543"/>
    </source>
</evidence>
<dbReference type="PANTHER" id="PTHR13822:SF10">
    <property type="entry name" value="ATP SYNTHASE EPSILON CHAIN, CHLOROPLASTIC"/>
    <property type="match status" value="1"/>
</dbReference>
<evidence type="ECO:0000256" key="8">
    <source>
        <dbReference type="ARBA" id="ARBA00023310"/>
    </source>
</evidence>
<evidence type="ECO:0000256" key="2">
    <source>
        <dbReference type="ARBA" id="ARBA00004184"/>
    </source>
</evidence>
<reference evidence="11" key="1">
    <citation type="journal article" date="2021" name="PeerJ">
        <title>Extensive microbial diversity within the chicken gut microbiome revealed by metagenomics and culture.</title>
        <authorList>
            <person name="Gilroy R."/>
            <person name="Ravi A."/>
            <person name="Getino M."/>
            <person name="Pursley I."/>
            <person name="Horton D.L."/>
            <person name="Alikhan N.F."/>
            <person name="Baker D."/>
            <person name="Gharbi K."/>
            <person name="Hall N."/>
            <person name="Watson M."/>
            <person name="Adriaenssens E.M."/>
            <person name="Foster-Nyarko E."/>
            <person name="Jarju S."/>
            <person name="Secka A."/>
            <person name="Antonio M."/>
            <person name="Oren A."/>
            <person name="Chaudhuri R.R."/>
            <person name="La Ragione R."/>
            <person name="Hildebrand F."/>
            <person name="Pallen M.J."/>
        </authorList>
    </citation>
    <scope>NUCLEOTIDE SEQUENCE</scope>
    <source>
        <strain evidence="11">ChiHjej12B11-9795</strain>
    </source>
</reference>
<evidence type="ECO:0000256" key="3">
    <source>
        <dbReference type="ARBA" id="ARBA00005712"/>
    </source>
</evidence>
<keyword evidence="5 9" id="KW-0406">Ion transport</keyword>
<comment type="subcellular location">
    <subcellularLocation>
        <location evidence="2">Endomembrane system</location>
        <topology evidence="2">Peripheral membrane protein</topology>
    </subcellularLocation>
</comment>
<evidence type="ECO:0000256" key="9">
    <source>
        <dbReference type="RuleBase" id="RU003656"/>
    </source>
</evidence>
<feature type="domain" description="ATP synthase F1 complex delta/epsilon subunit N-terminal" evidence="10">
    <location>
        <begin position="5"/>
        <end position="82"/>
    </location>
</feature>
<dbReference type="AlphaFoldDB" id="A0A9D2HXJ7"/>
<dbReference type="InterPro" id="IPR020546">
    <property type="entry name" value="ATP_synth_F1_dsu/esu_N"/>
</dbReference>
<accession>A0A9D2HXJ7</accession>
<keyword evidence="8 9" id="KW-0066">ATP synthesis</keyword>
<name>A0A9D2HXJ7_9BACE</name>
<dbReference type="Pfam" id="PF02823">
    <property type="entry name" value="ATP-synt_DE_N"/>
    <property type="match status" value="1"/>
</dbReference>
<comment type="similarity">
    <text evidence="3 9">Belongs to the ATPase epsilon chain family.</text>
</comment>
<dbReference type="Proteomes" id="UP000823862">
    <property type="component" value="Unassembled WGS sequence"/>
</dbReference>
<evidence type="ECO:0000256" key="5">
    <source>
        <dbReference type="ARBA" id="ARBA00023065"/>
    </source>
</evidence>
<sequence length="82" mass="8870">MEGLLHLEIFSPEKEIFSGEVEHVTLPGTMGSFTILPLHAPIISSLQAGTLSYVTKEGEEHAEEVKGGFVEMNGNRVSVCVN</sequence>
<protein>
    <submittedName>
        <fullName evidence="11">ATP synthase F1 subunit epsilon</fullName>
    </submittedName>
</protein>
<evidence type="ECO:0000256" key="6">
    <source>
        <dbReference type="ARBA" id="ARBA00023136"/>
    </source>
</evidence>
<comment type="function">
    <text evidence="1">Produces ATP from ADP in the presence of a proton gradient across the membrane.</text>
</comment>
<keyword evidence="6" id="KW-0472">Membrane</keyword>
<dbReference type="SUPFAM" id="SSF51344">
    <property type="entry name" value="Epsilon subunit of F1F0-ATP synthase N-terminal domain"/>
    <property type="match status" value="1"/>
</dbReference>
<dbReference type="InterPro" id="IPR036771">
    <property type="entry name" value="ATPsynth_dsu/esu_N"/>
</dbReference>
<dbReference type="EMBL" id="DWZI01000037">
    <property type="protein sequence ID" value="HJA85943.1"/>
    <property type="molecule type" value="Genomic_DNA"/>
</dbReference>
<dbReference type="CDD" id="cd12152">
    <property type="entry name" value="F1-ATPase_delta"/>
    <property type="match status" value="1"/>
</dbReference>
<dbReference type="Gene3D" id="2.60.15.10">
    <property type="entry name" value="F0F1 ATP synthase delta/epsilon subunit, N-terminal"/>
    <property type="match status" value="1"/>
</dbReference>
<gene>
    <name evidence="11" type="primary">atpC</name>
    <name evidence="11" type="ORF">H9950_07105</name>
</gene>
<evidence type="ECO:0000256" key="7">
    <source>
        <dbReference type="ARBA" id="ARBA00023196"/>
    </source>
</evidence>